<keyword evidence="3" id="KW-1185">Reference proteome</keyword>
<proteinExistence type="predicted"/>
<reference evidence="2 3" key="1">
    <citation type="submission" date="2021-11" db="EMBL/GenBank/DDBJ databases">
        <title>Black yeast isolated from Biological Soil Crust.</title>
        <authorList>
            <person name="Kurbessoian T."/>
        </authorList>
    </citation>
    <scope>NUCLEOTIDE SEQUENCE [LARGE SCALE GENOMIC DNA]</scope>
    <source>
        <strain evidence="2 3">CCFEE 5522</strain>
    </source>
</reference>
<feature type="compositionally biased region" description="Low complexity" evidence="1">
    <location>
        <begin position="56"/>
        <end position="74"/>
    </location>
</feature>
<dbReference type="EMBL" id="JAVFHQ010000037">
    <property type="protein sequence ID" value="KAK4542883.1"/>
    <property type="molecule type" value="Genomic_DNA"/>
</dbReference>
<gene>
    <name evidence="2" type="ORF">LTR36_006072</name>
</gene>
<evidence type="ECO:0000313" key="3">
    <source>
        <dbReference type="Proteomes" id="UP001324427"/>
    </source>
</evidence>
<name>A0AAV9JDD0_9PEZI</name>
<evidence type="ECO:0000256" key="1">
    <source>
        <dbReference type="SAM" id="MobiDB-lite"/>
    </source>
</evidence>
<evidence type="ECO:0000313" key="2">
    <source>
        <dbReference type="EMBL" id="KAK4542883.1"/>
    </source>
</evidence>
<dbReference type="AlphaFoldDB" id="A0AAV9JDD0"/>
<sequence>MARKELWRDLVFDDTVFAEYMGEGTIAPMMMIHELHNLANSTDQMTLELSKSILGRPRSNSQAPPSPPSRSMRTPLIVGINHRWVVEEIYNGGALS</sequence>
<feature type="region of interest" description="Disordered" evidence="1">
    <location>
        <begin position="52"/>
        <end position="74"/>
    </location>
</feature>
<accession>A0AAV9JDD0</accession>
<comment type="caution">
    <text evidence="2">The sequence shown here is derived from an EMBL/GenBank/DDBJ whole genome shotgun (WGS) entry which is preliminary data.</text>
</comment>
<dbReference type="Proteomes" id="UP001324427">
    <property type="component" value="Unassembled WGS sequence"/>
</dbReference>
<organism evidence="2 3">
    <name type="scientific">Oleoguttula mirabilis</name>
    <dbReference type="NCBI Taxonomy" id="1507867"/>
    <lineage>
        <taxon>Eukaryota</taxon>
        <taxon>Fungi</taxon>
        <taxon>Dikarya</taxon>
        <taxon>Ascomycota</taxon>
        <taxon>Pezizomycotina</taxon>
        <taxon>Dothideomycetes</taxon>
        <taxon>Dothideomycetidae</taxon>
        <taxon>Mycosphaerellales</taxon>
        <taxon>Teratosphaeriaceae</taxon>
        <taxon>Oleoguttula</taxon>
    </lineage>
</organism>
<protein>
    <submittedName>
        <fullName evidence="2">Uncharacterized protein</fullName>
    </submittedName>
</protein>